<keyword evidence="5 20" id="KW-0004">4Fe-4S</keyword>
<feature type="binding site" evidence="20">
    <location>
        <position position="567"/>
    </location>
    <ligand>
        <name>[4Fe-4S] cluster</name>
        <dbReference type="ChEBI" id="CHEBI:49883"/>
        <note>ligand shared between dimeric partners</note>
    </ligand>
</feature>
<evidence type="ECO:0000256" key="22">
    <source>
        <dbReference type="SAM" id="Phobius"/>
    </source>
</evidence>
<evidence type="ECO:0000256" key="12">
    <source>
        <dbReference type="ARBA" id="ARBA00022982"/>
    </source>
</evidence>
<keyword evidence="14 20" id="KW-0157">Chromophore</keyword>
<sequence>MATKFPKFSQDLAQDPTTRRLWYGIATAHDFESHDGMTEETLHQKIFASHFGHVAIIFLWTSGNLFHVAWQGNFEQWIKDPLHIHPIAHAIWDPHFGQAAVDAFTREGAVNPVNVAYSGVYHWWYTIGMRTNNDLYMGAVFLLLLAALFLFAGWLHLQPRFRPSLSWFKNAESRLNHHIAGLFGVSSLAWAGHLIHVAIPESRGQHVGWNNFLTTPPHPAGLKAFFSGDWAAYAQNPDTADHMFGTAQGSGTAILTFLGGFHPQTDSLWLTDMAHHHLAIAVIFIIAGHMYRTNFGIGHSIKEILYAHKPPNGALGEGHRGLYDTINNSLHFQLSLALAALGTVTSLVAQHQYSMPPYAFMAKDYTTQAALYTHHQYIAGFLMVGAFAHAAIFWVRDYDPEANRNNVLARLIEHKEAIISHLSWVSLFLGFHTLGLYVHNDVVVAFGTPEKQILVEPVFAQWIQASHGKLLYGMNTLLSNPDSVTQTANALYLPGWLDAINNTKNSLFLTIGPGDFLVHHAIALGLHTTTLICVKGALDARGTKLMPDKKDFGFSFPCDGPGRGGTCQTSGWQQSFFLAMFWMLNTLGWVTFYWHWKHLALWSGNIAQFNENSTYLMGWFRDYLWLNSAQVINGYNPYGMNDIAVWSWMFLFGHLVWATGFMFLISWRGYWQELIETLVWAHERTPLANLVRWKDKPVAMSIVQGWLVGVAHFTVGYVLTYAAFLIASTASRFG</sequence>
<feature type="binding site" description="axial binding residue" evidence="20">
    <location>
        <position position="662"/>
    </location>
    <ligand>
        <name>chlorophyll a</name>
        <dbReference type="ChEBI" id="CHEBI:58416"/>
        <label>B3</label>
    </ligand>
    <ligandPart>
        <name>Mg</name>
        <dbReference type="ChEBI" id="CHEBI:25107"/>
    </ligandPart>
</feature>
<evidence type="ECO:0000256" key="1">
    <source>
        <dbReference type="ARBA" id="ARBA00002612"/>
    </source>
</evidence>
<dbReference type="PRINTS" id="PR00257">
    <property type="entry name" value="PHOTSYSPSAAB"/>
</dbReference>
<keyword evidence="11 20" id="KW-0460">Magnesium</keyword>
<dbReference type="EMBL" id="JAMPKX010000019">
    <property type="protein sequence ID" value="MEP0950069.1"/>
    <property type="molecule type" value="Genomic_DNA"/>
</dbReference>
<dbReference type="RefSeq" id="WP_190707606.1">
    <property type="nucleotide sequence ID" value="NZ_JAMPKX010000019.1"/>
</dbReference>
<keyword evidence="10 20" id="KW-0603">Photosystem I</keyword>
<keyword evidence="18 20" id="KW-0472">Membrane</keyword>
<dbReference type="InterPro" id="IPR020586">
    <property type="entry name" value="PSI_PsaA/B_CS"/>
</dbReference>
<evidence type="ECO:0000256" key="6">
    <source>
        <dbReference type="ARBA" id="ARBA00022494"/>
    </source>
</evidence>
<evidence type="ECO:0000256" key="4">
    <source>
        <dbReference type="ARBA" id="ARBA00022448"/>
    </source>
</evidence>
<organism evidence="23 24">
    <name type="scientific">Leptolyngbya subtilissima DQ-A4</name>
    <dbReference type="NCBI Taxonomy" id="2933933"/>
    <lineage>
        <taxon>Bacteria</taxon>
        <taxon>Bacillati</taxon>
        <taxon>Cyanobacteriota</taxon>
        <taxon>Cyanophyceae</taxon>
        <taxon>Leptolyngbyales</taxon>
        <taxon>Leptolyngbyaceae</taxon>
        <taxon>Leptolyngbya group</taxon>
        <taxon>Leptolyngbya</taxon>
    </lineage>
</organism>
<keyword evidence="8 20" id="KW-0812">Transmembrane</keyword>
<evidence type="ECO:0000256" key="9">
    <source>
        <dbReference type="ARBA" id="ARBA00022723"/>
    </source>
</evidence>
<keyword evidence="15 20" id="KW-0560">Oxidoreductase</keyword>
<keyword evidence="20" id="KW-0793">Thylakoid</keyword>
<feature type="binding site" description="axial binding residue" evidence="20">
    <location>
        <position position="654"/>
    </location>
    <ligand>
        <name>chlorophyll a</name>
        <dbReference type="ChEBI" id="CHEBI:58416"/>
        <label>B1</label>
    </ligand>
    <ligandPart>
        <name>Mg</name>
        <dbReference type="ChEBI" id="CHEBI:25107"/>
    </ligandPart>
</feature>
<evidence type="ECO:0000256" key="8">
    <source>
        <dbReference type="ARBA" id="ARBA00022692"/>
    </source>
</evidence>
<evidence type="ECO:0000256" key="2">
    <source>
        <dbReference type="ARBA" id="ARBA00004127"/>
    </source>
</evidence>
<dbReference type="Gene3D" id="1.20.1130.10">
    <property type="entry name" value="Photosystem I PsaA/PsaB"/>
    <property type="match status" value="1"/>
</dbReference>
<comment type="function">
    <text evidence="1 20">PsaA and PsaB bind P700, the primary electron donor of photosystem I (PSI), as well as the electron acceptors A0, A1 and FX. PSI is a plastocyanin/cytochrome c6-ferredoxin oxidoreductase, converting photonic excitation into a charge separation, which transfers an electron from the donor P700 chlorophyll pair to the spectroscopically characterized acceptors A0, A1, FX, FA and FB in turn. Oxidized P700 is reduced on the lumenal side of the thylakoid membrane by plastocyanin or cytochrome c6.</text>
</comment>
<evidence type="ECO:0000256" key="14">
    <source>
        <dbReference type="ARBA" id="ARBA00022991"/>
    </source>
</evidence>
<dbReference type="InterPro" id="IPR006244">
    <property type="entry name" value="PSI_PsaB"/>
</dbReference>
<dbReference type="Proteomes" id="UP001482513">
    <property type="component" value="Unassembled WGS sequence"/>
</dbReference>
<keyword evidence="7 20" id="KW-0602">Photosynthesis</keyword>
<dbReference type="SUPFAM" id="SSF81558">
    <property type="entry name" value="Photosystem I subunits PsaA/PsaB"/>
    <property type="match status" value="1"/>
</dbReference>
<dbReference type="EC" id="1.97.1.12" evidence="20"/>
<keyword evidence="6 20" id="KW-0148">Chlorophyll</keyword>
<feature type="transmembrane region" description="Helical" evidence="22">
    <location>
        <begin position="377"/>
        <end position="396"/>
    </location>
</feature>
<proteinExistence type="inferred from homology"/>
<comment type="caution">
    <text evidence="23">The sequence shown here is derived from an EMBL/GenBank/DDBJ whole genome shotgun (WGS) entry which is preliminary data.</text>
</comment>
<feature type="binding site" evidence="20">
    <location>
        <position position="671"/>
    </location>
    <ligand>
        <name>phylloquinone</name>
        <dbReference type="ChEBI" id="CHEBI:18067"/>
        <label>B</label>
    </ligand>
</feature>
<evidence type="ECO:0000256" key="16">
    <source>
        <dbReference type="ARBA" id="ARBA00023004"/>
    </source>
</evidence>
<dbReference type="PANTHER" id="PTHR30128:SF19">
    <property type="entry name" value="PHOTOSYSTEM I P700 CHLOROPHYLL A APOPROTEIN A1-RELATED"/>
    <property type="match status" value="1"/>
</dbReference>
<comment type="subunit">
    <text evidence="20">The PsaA/B heterodimer binds the P700 chlorophyll special pair and subsequent electron acceptors. PSI consists of a core antenna complex that captures photons, and an electron transfer chain that converts photonic excitation into a charge separation. The cyanobacterial PSI reaction center is composed of one copy each of PsaA,B,C,D,E,F,I,J,K,L,M and X, and forms trimeric complexes.</text>
</comment>
<evidence type="ECO:0000256" key="20">
    <source>
        <dbReference type="HAMAP-Rule" id="MF_00482"/>
    </source>
</evidence>
<dbReference type="HAMAP" id="MF_00482">
    <property type="entry name" value="PSI_PsaB"/>
    <property type="match status" value="1"/>
</dbReference>
<dbReference type="PIRSF" id="PIRSF002905">
    <property type="entry name" value="PSI_A"/>
    <property type="match status" value="1"/>
</dbReference>
<keyword evidence="12 20" id="KW-0249">Electron transport</keyword>
<feature type="transmembrane region" description="Helical" evidence="22">
    <location>
        <begin position="516"/>
        <end position="538"/>
    </location>
</feature>
<feature type="transmembrane region" description="Helical" evidence="22">
    <location>
        <begin position="643"/>
        <end position="665"/>
    </location>
</feature>
<evidence type="ECO:0000256" key="21">
    <source>
        <dbReference type="RuleBase" id="RU003775"/>
    </source>
</evidence>
<reference evidence="23 24" key="1">
    <citation type="submission" date="2022-04" db="EMBL/GenBank/DDBJ databases">
        <title>Positive selection, recombination, and allopatry shape intraspecific diversity of widespread and dominant cyanobacteria.</title>
        <authorList>
            <person name="Wei J."/>
            <person name="Shu W."/>
            <person name="Hu C."/>
        </authorList>
    </citation>
    <scope>NUCLEOTIDE SEQUENCE [LARGE SCALE GENOMIC DNA]</scope>
    <source>
        <strain evidence="23 24">DQ-A4</strain>
    </source>
</reference>
<keyword evidence="4 20" id="KW-0813">Transport</keyword>
<evidence type="ECO:0000256" key="7">
    <source>
        <dbReference type="ARBA" id="ARBA00022531"/>
    </source>
</evidence>
<feature type="transmembrane region" description="Helical" evidence="22">
    <location>
        <begin position="330"/>
        <end position="349"/>
    </location>
</feature>
<feature type="transmembrane region" description="Helical" evidence="22">
    <location>
        <begin position="178"/>
        <end position="199"/>
    </location>
</feature>
<evidence type="ECO:0000256" key="10">
    <source>
        <dbReference type="ARBA" id="ARBA00022836"/>
    </source>
</evidence>
<evidence type="ECO:0000256" key="19">
    <source>
        <dbReference type="ARBA" id="ARBA00048912"/>
    </source>
</evidence>
<evidence type="ECO:0000256" key="13">
    <source>
        <dbReference type="ARBA" id="ARBA00022989"/>
    </source>
</evidence>
<keyword evidence="13 20" id="KW-1133">Transmembrane helix</keyword>
<evidence type="ECO:0000256" key="17">
    <source>
        <dbReference type="ARBA" id="ARBA00023014"/>
    </source>
</evidence>
<keyword evidence="16 20" id="KW-0408">Iron</keyword>
<evidence type="ECO:0000256" key="15">
    <source>
        <dbReference type="ARBA" id="ARBA00023002"/>
    </source>
</evidence>
<comment type="similarity">
    <text evidence="3 20 21">Belongs to the PsaA/PsaB family.</text>
</comment>
<dbReference type="NCBIfam" id="TIGR01336">
    <property type="entry name" value="psaB"/>
    <property type="match status" value="1"/>
</dbReference>
<dbReference type="GO" id="GO:0016491">
    <property type="term" value="F:oxidoreductase activity"/>
    <property type="evidence" value="ECO:0007669"/>
    <property type="project" value="UniProtKB-KW"/>
</dbReference>
<evidence type="ECO:0000256" key="3">
    <source>
        <dbReference type="ARBA" id="ARBA00010598"/>
    </source>
</evidence>
<dbReference type="PROSITE" id="PS00419">
    <property type="entry name" value="PHOTOSYSTEM_I_PSAAB"/>
    <property type="match status" value="1"/>
</dbReference>
<dbReference type="PANTHER" id="PTHR30128">
    <property type="entry name" value="OUTER MEMBRANE PROTEIN, OMPA-RELATED"/>
    <property type="match status" value="1"/>
</dbReference>
<evidence type="ECO:0000256" key="5">
    <source>
        <dbReference type="ARBA" id="ARBA00022485"/>
    </source>
</evidence>
<comment type="function">
    <text evidence="21">PsaA and psaB bind P700, the primary electron donor of photosystem I (PSI), as well as the electron acceptors A0, A1 and FX.</text>
</comment>
<feature type="transmembrane region" description="Helical" evidence="22">
    <location>
        <begin position="135"/>
        <end position="157"/>
    </location>
</feature>
<accession>A0ABV0KBA4</accession>
<evidence type="ECO:0000313" key="24">
    <source>
        <dbReference type="Proteomes" id="UP001482513"/>
    </source>
</evidence>
<feature type="transmembrane region" description="Helical" evidence="22">
    <location>
        <begin position="273"/>
        <end position="291"/>
    </location>
</feature>
<protein>
    <recommendedName>
        <fullName evidence="20">Photosystem I P700 chlorophyll a apoprotein A2</fullName>
        <ecNumber evidence="20">1.97.1.12</ecNumber>
    </recommendedName>
    <alternativeName>
        <fullName evidence="20">PsaB</fullName>
    </alternativeName>
</protein>
<evidence type="ECO:0000313" key="23">
    <source>
        <dbReference type="EMBL" id="MEP0950069.1"/>
    </source>
</evidence>
<keyword evidence="9 20" id="KW-0479">Metal-binding</keyword>
<evidence type="ECO:0000256" key="18">
    <source>
        <dbReference type="ARBA" id="ARBA00023136"/>
    </source>
</evidence>
<dbReference type="InterPro" id="IPR001280">
    <property type="entry name" value="PSI_PsaA/B"/>
</dbReference>
<keyword evidence="24" id="KW-1185">Reference proteome</keyword>
<evidence type="ECO:0000256" key="11">
    <source>
        <dbReference type="ARBA" id="ARBA00022842"/>
    </source>
</evidence>
<feature type="binding site" evidence="20">
    <location>
        <position position="670"/>
    </location>
    <ligand>
        <name>chlorophyll a</name>
        <dbReference type="ChEBI" id="CHEBI:58416"/>
        <label>B3</label>
    </ligand>
</feature>
<feature type="transmembrane region" description="Helical" evidence="22">
    <location>
        <begin position="702"/>
        <end position="727"/>
    </location>
</feature>
<feature type="transmembrane region" description="Helical" evidence="22">
    <location>
        <begin position="417"/>
        <end position="438"/>
    </location>
</feature>
<name>A0ABV0KBA4_9CYAN</name>
<feature type="binding site" evidence="20">
    <location>
        <position position="558"/>
    </location>
    <ligand>
        <name>[4Fe-4S] cluster</name>
        <dbReference type="ChEBI" id="CHEBI:49883"/>
        <note>ligand shared between dimeric partners</note>
    </ligand>
</feature>
<comment type="subcellular location">
    <subcellularLocation>
        <location evidence="20 21">Cellular thylakoid membrane</location>
        <topology evidence="20 21">Multi-pass membrane protein</topology>
    </subcellularLocation>
    <subcellularLocation>
        <location evidence="2">Endomembrane system</location>
        <topology evidence="2">Multi-pass membrane protein</topology>
    </subcellularLocation>
</comment>
<gene>
    <name evidence="20 23" type="primary">psaB</name>
    <name evidence="23" type="ORF">NC992_24565</name>
</gene>
<feature type="transmembrane region" description="Helical" evidence="22">
    <location>
        <begin position="51"/>
        <end position="70"/>
    </location>
</feature>
<dbReference type="InterPro" id="IPR036408">
    <property type="entry name" value="PSI_PsaA/B_sf"/>
</dbReference>
<comment type="catalytic activity">
    <reaction evidence="19 20">
        <text>reduced [plastocyanin] + hnu + oxidized [2Fe-2S]-[ferredoxin] = oxidized [plastocyanin] + reduced [2Fe-2S]-[ferredoxin]</text>
        <dbReference type="Rhea" id="RHEA:30407"/>
        <dbReference type="Rhea" id="RHEA-COMP:10000"/>
        <dbReference type="Rhea" id="RHEA-COMP:10001"/>
        <dbReference type="Rhea" id="RHEA-COMP:10039"/>
        <dbReference type="Rhea" id="RHEA-COMP:10040"/>
        <dbReference type="ChEBI" id="CHEBI:29036"/>
        <dbReference type="ChEBI" id="CHEBI:30212"/>
        <dbReference type="ChEBI" id="CHEBI:33737"/>
        <dbReference type="ChEBI" id="CHEBI:33738"/>
        <dbReference type="ChEBI" id="CHEBI:49552"/>
        <dbReference type="EC" id="1.97.1.12"/>
    </reaction>
</comment>
<feature type="transmembrane region" description="Helical" evidence="22">
    <location>
        <begin position="576"/>
        <end position="596"/>
    </location>
</feature>
<dbReference type="Pfam" id="PF00223">
    <property type="entry name" value="PsaA_PsaB"/>
    <property type="match status" value="1"/>
</dbReference>
<keyword evidence="17 20" id="KW-0411">Iron-sulfur</keyword>